<dbReference type="Gene3D" id="3.30.450.40">
    <property type="match status" value="1"/>
</dbReference>
<dbReference type="eggNOG" id="COG1420">
    <property type="taxonomic scope" value="Bacteria"/>
</dbReference>
<keyword evidence="3 5" id="KW-0346">Stress response</keyword>
<protein>
    <recommendedName>
        <fullName evidence="5">Heat-inducible transcription repressor HrcA</fullName>
    </recommendedName>
</protein>
<evidence type="ECO:0000256" key="3">
    <source>
        <dbReference type="ARBA" id="ARBA00023016"/>
    </source>
</evidence>
<dbReference type="KEGG" id="psuw:WQ53_15160"/>
<comment type="similarity">
    <text evidence="5">Belongs to the HrcA family.</text>
</comment>
<feature type="domain" description="Heat-inducible transcription repressor HrcA C-terminal" evidence="7">
    <location>
        <begin position="110"/>
        <end position="328"/>
    </location>
</feature>
<dbReference type="AlphaFoldDB" id="A0A0E3UPA8"/>
<keyword evidence="4 5" id="KW-0804">Transcription</keyword>
<sequence length="353" mass="38008">MTVPATPLDPRARQLLRTLIGRYIRDGEPVGSQTLARHAGLDVSPATIRNILADLEDSGLLSSPHTSAGRIPTAQGYRVFVDSLLQVKSLGEREVARLRAELTAGAGTQALLGNASELLSAMTHFVGVVSAPRREQFAFRQIDFVPLGGRRVMAIVVFADGEVQNRVVEPQRPFEPAELERVANYLNAHCAGRPLAQIRATLLHELRQARDEMELLLAQSVELAEQALEPPGDDMVLAGQTRLMGLQDLSDVERLRELFEAFARKREILQLLERTQRAPGVRIFIGEETGLAPLDGVSLVTAPYGAGGQVLGVLGVIGPTRMAYDRVIPVVQAAADVLGAALQPPGQGGQPPA</sequence>
<evidence type="ECO:0000259" key="7">
    <source>
        <dbReference type="Pfam" id="PF01628"/>
    </source>
</evidence>
<dbReference type="InterPro" id="IPR029016">
    <property type="entry name" value="GAF-like_dom_sf"/>
</dbReference>
<evidence type="ECO:0000313" key="10">
    <source>
        <dbReference type="Proteomes" id="UP000033067"/>
    </source>
</evidence>
<feature type="coiled-coil region" evidence="6">
    <location>
        <begin position="199"/>
        <end position="226"/>
    </location>
</feature>
<dbReference type="InterPro" id="IPR005104">
    <property type="entry name" value="WHTH_HrcA_DNA-bd"/>
</dbReference>
<name>A0A0E3UPA8_9GAMM</name>
<evidence type="ECO:0000256" key="2">
    <source>
        <dbReference type="ARBA" id="ARBA00023015"/>
    </source>
</evidence>
<keyword evidence="10" id="KW-1185">Reference proteome</keyword>
<dbReference type="InterPro" id="IPR021153">
    <property type="entry name" value="HrcA_C"/>
</dbReference>
<proteinExistence type="inferred from homology"/>
<dbReference type="RefSeq" id="WP_052633521.1">
    <property type="nucleotide sequence ID" value="NZ_CP011144.1"/>
</dbReference>
<dbReference type="Gene3D" id="3.30.390.60">
    <property type="entry name" value="Heat-inducible transcription repressor hrca homolog, domain 3"/>
    <property type="match status" value="1"/>
</dbReference>
<accession>A0A0E3UPA8</accession>
<dbReference type="SUPFAM" id="SSF55781">
    <property type="entry name" value="GAF domain-like"/>
    <property type="match status" value="1"/>
</dbReference>
<organism evidence="9 10">
    <name type="scientific">Pseudoxanthomonas suwonensis</name>
    <dbReference type="NCBI Taxonomy" id="314722"/>
    <lineage>
        <taxon>Bacteria</taxon>
        <taxon>Pseudomonadati</taxon>
        <taxon>Pseudomonadota</taxon>
        <taxon>Gammaproteobacteria</taxon>
        <taxon>Lysobacterales</taxon>
        <taxon>Lysobacteraceae</taxon>
        <taxon>Pseudoxanthomonas</taxon>
    </lineage>
</organism>
<dbReference type="PANTHER" id="PTHR34824:SF1">
    <property type="entry name" value="HEAT-INDUCIBLE TRANSCRIPTION REPRESSOR HRCA"/>
    <property type="match status" value="1"/>
</dbReference>
<dbReference type="OrthoDB" id="9783139at2"/>
<dbReference type="InterPro" id="IPR036388">
    <property type="entry name" value="WH-like_DNA-bd_sf"/>
</dbReference>
<dbReference type="EMBL" id="CP011144">
    <property type="protein sequence ID" value="AKC87906.1"/>
    <property type="molecule type" value="Genomic_DNA"/>
</dbReference>
<dbReference type="PATRIC" id="fig|314722.6.peg.3282"/>
<dbReference type="Pfam" id="PF03444">
    <property type="entry name" value="WHD_HrcA"/>
    <property type="match status" value="1"/>
</dbReference>
<dbReference type="HAMAP" id="MF_00081">
    <property type="entry name" value="HrcA"/>
    <property type="match status" value="1"/>
</dbReference>
<dbReference type="GO" id="GO:0045892">
    <property type="term" value="P:negative regulation of DNA-templated transcription"/>
    <property type="evidence" value="ECO:0007669"/>
    <property type="project" value="UniProtKB-UniRule"/>
</dbReference>
<evidence type="ECO:0000259" key="8">
    <source>
        <dbReference type="Pfam" id="PF03444"/>
    </source>
</evidence>
<comment type="function">
    <text evidence="5">Negative regulator of class I heat shock genes (grpE-dnaK-dnaJ and groELS operons). Prevents heat-shock induction of these operons.</text>
</comment>
<reference evidence="9 10" key="1">
    <citation type="journal article" date="2015" name="Genome Announc.">
        <title>Complete Genome Sequence of Pseudoxanthomonas suwonensis Strain J1, a Cellulose-Degrading Bacterium Isolated from Leaf- and Wood-Enriched Soil.</title>
        <authorList>
            <person name="Hou L."/>
            <person name="Jiang J."/>
            <person name="Xu Z."/>
            <person name="Zhou Y."/>
            <person name="Leung F.C."/>
        </authorList>
    </citation>
    <scope>NUCLEOTIDE SEQUENCE [LARGE SCALE GENOMIC DNA]</scope>
    <source>
        <strain evidence="9 10">J1</strain>
    </source>
</reference>
<dbReference type="Pfam" id="PF01628">
    <property type="entry name" value="HrcA"/>
    <property type="match status" value="1"/>
</dbReference>
<dbReference type="InterPro" id="IPR002571">
    <property type="entry name" value="HrcA"/>
</dbReference>
<evidence type="ECO:0000256" key="6">
    <source>
        <dbReference type="SAM" id="Coils"/>
    </source>
</evidence>
<dbReference type="GO" id="GO:0003677">
    <property type="term" value="F:DNA binding"/>
    <property type="evidence" value="ECO:0007669"/>
    <property type="project" value="InterPro"/>
</dbReference>
<dbReference type="SUPFAM" id="SSF46785">
    <property type="entry name" value="Winged helix' DNA-binding domain"/>
    <property type="match status" value="1"/>
</dbReference>
<dbReference type="InterPro" id="IPR023120">
    <property type="entry name" value="WHTH_transcript_rep_HrcA_IDD"/>
</dbReference>
<dbReference type="Proteomes" id="UP000033067">
    <property type="component" value="Chromosome"/>
</dbReference>
<keyword evidence="1 5" id="KW-0678">Repressor</keyword>
<keyword evidence="2 5" id="KW-0805">Transcription regulation</keyword>
<dbReference type="PANTHER" id="PTHR34824">
    <property type="entry name" value="HEAT-INDUCIBLE TRANSCRIPTION REPRESSOR HRCA"/>
    <property type="match status" value="1"/>
</dbReference>
<evidence type="ECO:0000256" key="4">
    <source>
        <dbReference type="ARBA" id="ARBA00023163"/>
    </source>
</evidence>
<dbReference type="NCBIfam" id="TIGR00331">
    <property type="entry name" value="hrcA"/>
    <property type="match status" value="1"/>
</dbReference>
<dbReference type="PIRSF" id="PIRSF005485">
    <property type="entry name" value="HrcA"/>
    <property type="match status" value="1"/>
</dbReference>
<feature type="domain" description="Winged helix-turn-helix transcription repressor HrcA DNA-binding" evidence="8">
    <location>
        <begin position="11"/>
        <end position="79"/>
    </location>
</feature>
<evidence type="ECO:0000256" key="1">
    <source>
        <dbReference type="ARBA" id="ARBA00022491"/>
    </source>
</evidence>
<gene>
    <name evidence="5" type="primary">hrcA</name>
    <name evidence="9" type="ORF">WQ53_15160</name>
</gene>
<dbReference type="Gene3D" id="1.10.10.10">
    <property type="entry name" value="Winged helix-like DNA-binding domain superfamily/Winged helix DNA-binding domain"/>
    <property type="match status" value="1"/>
</dbReference>
<evidence type="ECO:0000313" key="9">
    <source>
        <dbReference type="EMBL" id="AKC87906.1"/>
    </source>
</evidence>
<evidence type="ECO:0000256" key="5">
    <source>
        <dbReference type="HAMAP-Rule" id="MF_00081"/>
    </source>
</evidence>
<dbReference type="InterPro" id="IPR036390">
    <property type="entry name" value="WH_DNA-bd_sf"/>
</dbReference>
<keyword evidence="6" id="KW-0175">Coiled coil</keyword>